<evidence type="ECO:0000313" key="2">
    <source>
        <dbReference type="Proteomes" id="UP000241158"/>
    </source>
</evidence>
<protein>
    <recommendedName>
        <fullName evidence="3">RidA family protein</fullName>
    </recommendedName>
</protein>
<dbReference type="InterPro" id="IPR035709">
    <property type="entry name" value="YoaB-like"/>
</dbReference>
<reference evidence="2" key="1">
    <citation type="submission" date="2017-11" db="EMBL/GenBank/DDBJ databases">
        <authorList>
            <person name="Kuznetsova I."/>
            <person name="Sazanova A."/>
            <person name="Chirak E."/>
            <person name="Safronova V."/>
            <person name="Willems A."/>
        </authorList>
    </citation>
    <scope>NUCLEOTIDE SEQUENCE [LARGE SCALE GENOMIC DNA]</scope>
    <source>
        <strain evidence="2">PEPV15</strain>
    </source>
</reference>
<dbReference type="OrthoDB" id="9803101at2"/>
<proteinExistence type="predicted"/>
<comment type="caution">
    <text evidence="1">The sequence shown here is derived from an EMBL/GenBank/DDBJ whole genome shotgun (WGS) entry which is preliminary data.</text>
</comment>
<dbReference type="InterPro" id="IPR035959">
    <property type="entry name" value="RutC-like_sf"/>
</dbReference>
<accession>A0A2P7ANA9</accession>
<dbReference type="EMBL" id="PGGN01000004">
    <property type="protein sequence ID" value="PSH55690.1"/>
    <property type="molecule type" value="Genomic_DNA"/>
</dbReference>
<gene>
    <name evidence="1" type="ORF">CU100_18550</name>
</gene>
<sequence length="114" mass="12321">MSIRRIEVGPRMSQAVIHGNTVYLAGQVGGPGKSVTEQTKDVLAAVDRLLKEAGTDKSKLLQAIIWLDDMKDFGEMNAVWDAWVDPANTPARATGEAKLATPEYKVEIIVTAAI</sequence>
<keyword evidence="2" id="KW-1185">Reference proteome</keyword>
<dbReference type="Pfam" id="PF01042">
    <property type="entry name" value="Ribonuc_L-PSP"/>
    <property type="match status" value="1"/>
</dbReference>
<evidence type="ECO:0000313" key="1">
    <source>
        <dbReference type="EMBL" id="PSH55690.1"/>
    </source>
</evidence>
<dbReference type="Proteomes" id="UP000241158">
    <property type="component" value="Unassembled WGS sequence"/>
</dbReference>
<dbReference type="SUPFAM" id="SSF55298">
    <property type="entry name" value="YjgF-like"/>
    <property type="match status" value="1"/>
</dbReference>
<organism evidence="1 2">
    <name type="scientific">Phyllobacterium endophyticum</name>
    <dbReference type="NCBI Taxonomy" id="1149773"/>
    <lineage>
        <taxon>Bacteria</taxon>
        <taxon>Pseudomonadati</taxon>
        <taxon>Pseudomonadota</taxon>
        <taxon>Alphaproteobacteria</taxon>
        <taxon>Hyphomicrobiales</taxon>
        <taxon>Phyllobacteriaceae</taxon>
        <taxon>Phyllobacterium</taxon>
    </lineage>
</organism>
<dbReference type="AlphaFoldDB" id="A0A2P7ANA9"/>
<dbReference type="RefSeq" id="WP_106718099.1">
    <property type="nucleotide sequence ID" value="NZ_JACHXT010000001.1"/>
</dbReference>
<evidence type="ECO:0008006" key="3">
    <source>
        <dbReference type="Google" id="ProtNLM"/>
    </source>
</evidence>
<dbReference type="PANTHER" id="PTHR47328">
    <property type="match status" value="1"/>
</dbReference>
<name>A0A2P7ANA9_9HYPH</name>
<dbReference type="Gene3D" id="3.30.1330.40">
    <property type="entry name" value="RutC-like"/>
    <property type="match status" value="1"/>
</dbReference>
<dbReference type="InterPro" id="IPR006175">
    <property type="entry name" value="YjgF/YER057c/UK114"/>
</dbReference>
<dbReference type="CDD" id="cd06150">
    <property type="entry name" value="YjgF_YER057c_UK114_like_2"/>
    <property type="match status" value="1"/>
</dbReference>
<dbReference type="PANTHER" id="PTHR47328:SF1">
    <property type="entry name" value="RUTC FAMILY PROTEIN YOAB"/>
    <property type="match status" value="1"/>
</dbReference>